<accession>A0AAN4PFL3</accession>
<dbReference type="InterPro" id="IPR002110">
    <property type="entry name" value="Ankyrin_rpt"/>
</dbReference>
<evidence type="ECO:0008006" key="6">
    <source>
        <dbReference type="Google" id="ProtNLM"/>
    </source>
</evidence>
<evidence type="ECO:0000256" key="1">
    <source>
        <dbReference type="ARBA" id="ARBA00022737"/>
    </source>
</evidence>
<keyword evidence="2 3" id="KW-0040">ANK repeat</keyword>
<dbReference type="PANTHER" id="PTHR24198">
    <property type="entry name" value="ANKYRIN REPEAT AND PROTEIN KINASE DOMAIN-CONTAINING PROTEIN"/>
    <property type="match status" value="1"/>
</dbReference>
<dbReference type="Pfam" id="PF12796">
    <property type="entry name" value="Ank_2"/>
    <property type="match status" value="2"/>
</dbReference>
<dbReference type="SMART" id="SM00248">
    <property type="entry name" value="ANK"/>
    <property type="match status" value="7"/>
</dbReference>
<evidence type="ECO:0000313" key="4">
    <source>
        <dbReference type="EMBL" id="GAQ05216.1"/>
    </source>
</evidence>
<evidence type="ECO:0000313" key="5">
    <source>
        <dbReference type="Proteomes" id="UP000051487"/>
    </source>
</evidence>
<keyword evidence="1" id="KW-0677">Repeat</keyword>
<dbReference type="EMBL" id="BCLY01000004">
    <property type="protein sequence ID" value="GAQ05216.1"/>
    <property type="molecule type" value="Genomic_DNA"/>
</dbReference>
<comment type="caution">
    <text evidence="4">The sequence shown here is derived from an EMBL/GenBank/DDBJ whole genome shotgun (WGS) entry which is preliminary data.</text>
</comment>
<sequence>MVSIVVGTLGPDLMITILQNSHGNGNDPEAHLDYENQEWRVAALMTAAYLGRIKDIKKILALGGADLHNLTVANGDNVVHFAALGGHAGVVRGRDMQMDVVRVLLAEEGLRANIQDRLGRAPLIWAVERGYEDVVDELLSCERVDVNIADGDGDADPITPLVVAAATGHENIFRSLLAHPRVHIWVPTLFRRVITGGNVDILKAMIALTMGTDLQKYLLNGNALLLAAELGTEEVLRYLLSFDEANQDPLDAGIVAALLVHPDIDVNARDLYQRTPLAYAAVAGQTQMVNILVAQQGVDVSPVDRWGMTPLHYAAENGHLNVVRMLFDAPWTNVWHTSIYDKTPLALAAGRAYLDIVKLLLDSRQEAPGMQRGRL</sequence>
<name>A0AAN4PFL3_ASPLE</name>
<reference evidence="4 5" key="1">
    <citation type="submission" date="2015-11" db="EMBL/GenBank/DDBJ databases">
        <title>Aspergillus lentulus strain IFM 54703T.</title>
        <authorList>
            <person name="Kusuya Y."/>
            <person name="Sakai K."/>
            <person name="Kamei K."/>
            <person name="Takahashi H."/>
            <person name="Yaguchi T."/>
        </authorList>
    </citation>
    <scope>NUCLEOTIDE SEQUENCE [LARGE SCALE GENOMIC DNA]</scope>
    <source>
        <strain evidence="4 5">IFM 54703</strain>
    </source>
</reference>
<dbReference type="PROSITE" id="PS50088">
    <property type="entry name" value="ANK_REPEAT"/>
    <property type="match status" value="1"/>
</dbReference>
<evidence type="ECO:0000256" key="2">
    <source>
        <dbReference type="ARBA" id="ARBA00023043"/>
    </source>
</evidence>
<dbReference type="Proteomes" id="UP000051487">
    <property type="component" value="Unassembled WGS sequence"/>
</dbReference>
<dbReference type="PANTHER" id="PTHR24198:SF165">
    <property type="entry name" value="ANKYRIN REPEAT-CONTAINING PROTEIN-RELATED"/>
    <property type="match status" value="1"/>
</dbReference>
<protein>
    <recommendedName>
        <fullName evidence="6">Ankyrin</fullName>
    </recommendedName>
</protein>
<gene>
    <name evidence="4" type="ORF">ALT_2537</name>
</gene>
<dbReference type="SUPFAM" id="SSF48403">
    <property type="entry name" value="Ankyrin repeat"/>
    <property type="match status" value="1"/>
</dbReference>
<organism evidence="4 5">
    <name type="scientific">Aspergillus lentulus</name>
    <dbReference type="NCBI Taxonomy" id="293939"/>
    <lineage>
        <taxon>Eukaryota</taxon>
        <taxon>Fungi</taxon>
        <taxon>Dikarya</taxon>
        <taxon>Ascomycota</taxon>
        <taxon>Pezizomycotina</taxon>
        <taxon>Eurotiomycetes</taxon>
        <taxon>Eurotiomycetidae</taxon>
        <taxon>Eurotiales</taxon>
        <taxon>Aspergillaceae</taxon>
        <taxon>Aspergillus</taxon>
        <taxon>Aspergillus subgen. Fumigati</taxon>
    </lineage>
</organism>
<dbReference type="PROSITE" id="PS50297">
    <property type="entry name" value="ANK_REP_REGION"/>
    <property type="match status" value="1"/>
</dbReference>
<feature type="repeat" description="ANK" evidence="3">
    <location>
        <begin position="306"/>
        <end position="328"/>
    </location>
</feature>
<dbReference type="Gene3D" id="1.25.40.20">
    <property type="entry name" value="Ankyrin repeat-containing domain"/>
    <property type="match status" value="3"/>
</dbReference>
<dbReference type="InterPro" id="IPR036770">
    <property type="entry name" value="Ankyrin_rpt-contain_sf"/>
</dbReference>
<evidence type="ECO:0000256" key="3">
    <source>
        <dbReference type="PROSITE-ProRule" id="PRU00023"/>
    </source>
</evidence>
<proteinExistence type="predicted"/>
<dbReference type="AlphaFoldDB" id="A0AAN4PFL3"/>